<evidence type="ECO:0000256" key="1">
    <source>
        <dbReference type="SAM" id="MobiDB-lite"/>
    </source>
</evidence>
<dbReference type="AlphaFoldDB" id="A0A1B4Y1J5"/>
<dbReference type="Proteomes" id="UP000218067">
    <property type="component" value="Chromosome"/>
</dbReference>
<evidence type="ECO:0000313" key="2">
    <source>
        <dbReference type="EMBL" id="BAV40928.1"/>
    </source>
</evidence>
<sequence>MLDDDHSVAVVGLGNCWIPTTPEVNRSERETRRAVGESDVPCDQLYVVALLPNLDHGCSRGPDARQPSDHLPRIGAGHRRTSSPEAPPDTERHRAQRRRRHLRRSSGTGVD</sequence>
<feature type="region of interest" description="Disordered" evidence="1">
    <location>
        <begin position="56"/>
        <end position="111"/>
    </location>
</feature>
<feature type="compositionally biased region" description="Basic residues" evidence="1">
    <location>
        <begin position="94"/>
        <end position="104"/>
    </location>
</feature>
<dbReference type="EMBL" id="AP017624">
    <property type="protein sequence ID" value="BAV40928.1"/>
    <property type="molecule type" value="Genomic_DNA"/>
</dbReference>
<name>A0A1B4Y1J5_MYCUL</name>
<accession>A0A1B4Y1J5</accession>
<reference evidence="2 3" key="1">
    <citation type="submission" date="2016-08" db="EMBL/GenBank/DDBJ databases">
        <title>Complete genome sequence of Mycobacterium shinshuense, a subspecies of M. ulcerans.</title>
        <authorList>
            <person name="Yoshida M."/>
            <person name="Ogura Y."/>
            <person name="Hayashi T."/>
            <person name="Hoshino Y."/>
        </authorList>
    </citation>
    <scope>NUCLEOTIDE SEQUENCE [LARGE SCALE GENOMIC DNA]</scope>
    <source>
        <strain evidence="3">ATCC 33728</strain>
    </source>
</reference>
<evidence type="ECO:0000313" key="3">
    <source>
        <dbReference type="Proteomes" id="UP000218067"/>
    </source>
</evidence>
<protein>
    <submittedName>
        <fullName evidence="2">Uncharacterized protein</fullName>
    </submittedName>
</protein>
<organism evidence="2 3">
    <name type="scientific">Mycobacterium ulcerans subsp. shinshuense</name>
    <dbReference type="NCBI Taxonomy" id="1124626"/>
    <lineage>
        <taxon>Bacteria</taxon>
        <taxon>Bacillati</taxon>
        <taxon>Actinomycetota</taxon>
        <taxon>Actinomycetes</taxon>
        <taxon>Mycobacteriales</taxon>
        <taxon>Mycobacteriaceae</taxon>
        <taxon>Mycobacterium</taxon>
        <taxon>Mycobacterium ulcerans group</taxon>
    </lineage>
</organism>
<feature type="compositionally biased region" description="Basic and acidic residues" evidence="1">
    <location>
        <begin position="62"/>
        <end position="72"/>
    </location>
</feature>
<proteinExistence type="predicted"/>
<gene>
    <name evidence="2" type="ORF">SHTP_1697</name>
</gene>